<dbReference type="EMBL" id="JAFLEQ010000008">
    <property type="protein sequence ID" value="MBN9644041.1"/>
    <property type="molecule type" value="Genomic_DNA"/>
</dbReference>
<comment type="caution">
    <text evidence="2">The sequence shown here is derived from an EMBL/GenBank/DDBJ whole genome shotgun (WGS) entry which is preliminary data.</text>
</comment>
<feature type="compositionally biased region" description="Basic and acidic residues" evidence="1">
    <location>
        <begin position="511"/>
        <end position="530"/>
    </location>
</feature>
<feature type="compositionally biased region" description="Low complexity" evidence="1">
    <location>
        <begin position="418"/>
        <end position="446"/>
    </location>
</feature>
<feature type="compositionally biased region" description="Low complexity" evidence="1">
    <location>
        <begin position="616"/>
        <end position="626"/>
    </location>
</feature>
<proteinExistence type="predicted"/>
<accession>A0A939E1M6</accession>
<organism evidence="2 3">
    <name type="scientific">Corynebacterium mendelii</name>
    <dbReference type="NCBI Taxonomy" id="2765362"/>
    <lineage>
        <taxon>Bacteria</taxon>
        <taxon>Bacillati</taxon>
        <taxon>Actinomycetota</taxon>
        <taxon>Actinomycetes</taxon>
        <taxon>Mycobacteriales</taxon>
        <taxon>Corynebacteriaceae</taxon>
        <taxon>Corynebacterium</taxon>
    </lineage>
</organism>
<feature type="compositionally biased region" description="Gly residues" evidence="1">
    <location>
        <begin position="342"/>
        <end position="365"/>
    </location>
</feature>
<name>A0A939E1M6_9CORY</name>
<gene>
    <name evidence="2" type="ORF">JZY06_05330</name>
</gene>
<keyword evidence="3" id="KW-1185">Reference proteome</keyword>
<feature type="compositionally biased region" description="Basic and acidic residues" evidence="1">
    <location>
        <begin position="476"/>
        <end position="494"/>
    </location>
</feature>
<feature type="compositionally biased region" description="Pro residues" evidence="1">
    <location>
        <begin position="604"/>
        <end position="615"/>
    </location>
</feature>
<evidence type="ECO:0000313" key="2">
    <source>
        <dbReference type="EMBL" id="MBN9644041.1"/>
    </source>
</evidence>
<reference evidence="2" key="1">
    <citation type="submission" date="2021-03" db="EMBL/GenBank/DDBJ databases">
        <authorList>
            <person name="Sun Q."/>
        </authorList>
    </citation>
    <scope>NUCLEOTIDE SEQUENCE</scope>
    <source>
        <strain evidence="2">CCM 8862</strain>
    </source>
</reference>
<feature type="compositionally biased region" description="Low complexity" evidence="1">
    <location>
        <begin position="537"/>
        <end position="546"/>
    </location>
</feature>
<feature type="compositionally biased region" description="Pro residues" evidence="1">
    <location>
        <begin position="627"/>
        <end position="657"/>
    </location>
</feature>
<evidence type="ECO:0000256" key="1">
    <source>
        <dbReference type="SAM" id="MobiDB-lite"/>
    </source>
</evidence>
<sequence>MSDTMQLKENILADYGRSVAALQGSLFGASYPGPAIGPGQLGSRLHATDGLQPEVVAASARKATRPGNMRRIHRLGRRMAKGARGFLPGLAIDLLGGFLDDLVNNHDRKQKAADRTCDAAYIAGAIDKECLGAISGIVRSAYTTITGLVHAANVLSPVMPAQAKVAFMAAAFLLDQVGPLVMMLLNDRDTNLSDLWDDVIRELEKVLSELNPDTPRGLDNDLECTPGKSKPAPPPEPEDPCHPPADNGTHGKDGKENKECTDSKDGTDGKDDANGHHDPGDTCTPPEDKGDGGNHNPSTGPQAVGPGGGAAPGTCGPNDNQTGSDNSTPGGSNPRTPAPGATPGGGGAGSAPAGAGSGAVPGGGAQPCPQNTRPGTITDAKTHAQSGGGNDGIKDPISTSPNGTGTADCGNRTVTNRTPGNPGAAVPPATGTPVPAAPGSAAAATGKNVCGIPTTPAGQPGTQTPASSGKNGGSGDGKDGHCGCGDSHGRDSGEPHTPPVDTDGDNPSADNPREEPDSADRVEPDSRDSDTGDGDSGSEQGSSGSTGLFGEITGFFDDLLPDGFITEIVTGLVGTVGISLLTAGINDFVQHLPERIQQFIDTFAPPPPPPAPPVADCPASAPEPAAATPPEPAPAPAPAPAPQPAPAPAAQPAPAPQPAVATRPGPQPGQPNQPVVCTPAPAGQPAGSDDDHAGADVKVRKAGAW</sequence>
<dbReference type="RefSeq" id="WP_207118920.1">
    <property type="nucleotide sequence ID" value="NZ_JAFLEQ010000008.1"/>
</dbReference>
<feature type="region of interest" description="Disordered" evidence="1">
    <location>
        <begin position="600"/>
        <end position="705"/>
    </location>
</feature>
<feature type="region of interest" description="Disordered" evidence="1">
    <location>
        <begin position="210"/>
        <end position="551"/>
    </location>
</feature>
<dbReference type="Proteomes" id="UP000664332">
    <property type="component" value="Unassembled WGS sequence"/>
</dbReference>
<protein>
    <submittedName>
        <fullName evidence="2">Uncharacterized protein</fullName>
    </submittedName>
</protein>
<evidence type="ECO:0000313" key="3">
    <source>
        <dbReference type="Proteomes" id="UP000664332"/>
    </source>
</evidence>
<feature type="compositionally biased region" description="Low complexity" evidence="1">
    <location>
        <begin position="453"/>
        <end position="469"/>
    </location>
</feature>
<feature type="compositionally biased region" description="Basic and acidic residues" evidence="1">
    <location>
        <begin position="249"/>
        <end position="292"/>
    </location>
</feature>
<feature type="compositionally biased region" description="Polar residues" evidence="1">
    <location>
        <begin position="318"/>
        <end position="335"/>
    </location>
</feature>
<feature type="compositionally biased region" description="Basic and acidic residues" evidence="1">
    <location>
        <begin position="689"/>
        <end position="699"/>
    </location>
</feature>
<dbReference type="AlphaFoldDB" id="A0A939E1M6"/>